<sequence length="224" mass="25637">MPHSLQLLSRPFRRIKLKDIGKISTQHLADIAKNQSSPPIIKRIHGDFPEGGPFRHKQRPRLELHTQTKRRRSRNWGMSCGPLYWPPNWPCRRRSRLLRTALFQSNQIATGHDEWDAQMVIGRSVIHPDVLGFWAALPALTRLVDLDPQKNELAHLKLHSEQTSPSPSSEQIPKLMFTPPTEESNLAREHVGEENISALKLLNRHLGPYAQAHHATMPVRGFGR</sequence>
<evidence type="ECO:0000313" key="1">
    <source>
        <dbReference type="EMBL" id="PPQ87074.1"/>
    </source>
</evidence>
<proteinExistence type="predicted"/>
<organism evidence="1 2">
    <name type="scientific">Psilocybe cyanescens</name>
    <dbReference type="NCBI Taxonomy" id="93625"/>
    <lineage>
        <taxon>Eukaryota</taxon>
        <taxon>Fungi</taxon>
        <taxon>Dikarya</taxon>
        <taxon>Basidiomycota</taxon>
        <taxon>Agaricomycotina</taxon>
        <taxon>Agaricomycetes</taxon>
        <taxon>Agaricomycetidae</taxon>
        <taxon>Agaricales</taxon>
        <taxon>Agaricineae</taxon>
        <taxon>Strophariaceae</taxon>
        <taxon>Psilocybe</taxon>
    </lineage>
</organism>
<comment type="caution">
    <text evidence="1">The sequence shown here is derived from an EMBL/GenBank/DDBJ whole genome shotgun (WGS) entry which is preliminary data.</text>
</comment>
<name>A0A409X8P5_PSICY</name>
<keyword evidence="2" id="KW-1185">Reference proteome</keyword>
<dbReference type="EMBL" id="NHYD01002385">
    <property type="protein sequence ID" value="PPQ87074.1"/>
    <property type="molecule type" value="Genomic_DNA"/>
</dbReference>
<evidence type="ECO:0000313" key="2">
    <source>
        <dbReference type="Proteomes" id="UP000283269"/>
    </source>
</evidence>
<gene>
    <name evidence="1" type="ORF">CVT25_000054</name>
</gene>
<dbReference type="AlphaFoldDB" id="A0A409X8P5"/>
<reference evidence="1 2" key="1">
    <citation type="journal article" date="2018" name="Evol. Lett.">
        <title>Horizontal gene cluster transfer increased hallucinogenic mushroom diversity.</title>
        <authorList>
            <person name="Reynolds H.T."/>
            <person name="Vijayakumar V."/>
            <person name="Gluck-Thaler E."/>
            <person name="Korotkin H.B."/>
            <person name="Matheny P.B."/>
            <person name="Slot J.C."/>
        </authorList>
    </citation>
    <scope>NUCLEOTIDE SEQUENCE [LARGE SCALE GENOMIC DNA]</scope>
    <source>
        <strain evidence="1 2">2631</strain>
    </source>
</reference>
<accession>A0A409X8P5</accession>
<dbReference type="InParanoid" id="A0A409X8P5"/>
<dbReference type="Proteomes" id="UP000283269">
    <property type="component" value="Unassembled WGS sequence"/>
</dbReference>
<protein>
    <submittedName>
        <fullName evidence="1">Uncharacterized protein</fullName>
    </submittedName>
</protein>